<reference evidence="13" key="1">
    <citation type="submission" date="2016-11" db="EMBL/GenBank/DDBJ databases">
        <title>Dehalogenimonas formicexedens sp. nov., a chlorinated alkane respiring bacterium isolated from contaminated groundwater.</title>
        <authorList>
            <person name="Key T.A."/>
            <person name="Bowman K.S."/>
            <person name="Lee I."/>
            <person name="Chun J."/>
            <person name="Albuquerque L."/>
            <person name="da Costa M.S."/>
            <person name="Rainey F.A."/>
            <person name="Moe W.M."/>
        </authorList>
    </citation>
    <scope>NUCLEOTIDE SEQUENCE [LARGE SCALE GENOMIC DNA]</scope>
    <source>
        <strain evidence="13">NSZ-14</strain>
    </source>
</reference>
<dbReference type="EMBL" id="CP018258">
    <property type="protein sequence ID" value="APV45113.1"/>
    <property type="molecule type" value="Genomic_DNA"/>
</dbReference>
<evidence type="ECO:0000256" key="4">
    <source>
        <dbReference type="ARBA" id="ARBA00022475"/>
    </source>
</evidence>
<comment type="subcellular location">
    <subcellularLocation>
        <location evidence="1 11">Cell membrane</location>
        <topology evidence="1 11">Multi-pass membrane protein</topology>
    </subcellularLocation>
</comment>
<dbReference type="KEGG" id="dfo:Dform_01794"/>
<comment type="similarity">
    <text evidence="11">Belongs to the CbiM family.</text>
</comment>
<evidence type="ECO:0000256" key="1">
    <source>
        <dbReference type="ARBA" id="ARBA00004651"/>
    </source>
</evidence>
<keyword evidence="9 11" id="KW-0472">Membrane</keyword>
<dbReference type="AlphaFoldDB" id="A0A1P8F9J2"/>
<evidence type="ECO:0000256" key="8">
    <source>
        <dbReference type="ARBA" id="ARBA00023065"/>
    </source>
</evidence>
<feature type="transmembrane region" description="Helical" evidence="11">
    <location>
        <begin position="25"/>
        <end position="47"/>
    </location>
</feature>
<evidence type="ECO:0000256" key="10">
    <source>
        <dbReference type="ARBA" id="ARBA00023285"/>
    </source>
</evidence>
<dbReference type="Gene3D" id="1.10.1760.20">
    <property type="match status" value="1"/>
</dbReference>
<comment type="pathway">
    <text evidence="11">Cofactor biosynthesis; adenosylcobalamin biosynthesis.</text>
</comment>
<dbReference type="STRING" id="1839801.Dform_01794"/>
<evidence type="ECO:0000313" key="12">
    <source>
        <dbReference type="EMBL" id="APV45113.1"/>
    </source>
</evidence>
<dbReference type="PANTHER" id="PTHR43627">
    <property type="match status" value="1"/>
</dbReference>
<dbReference type="GO" id="GO:0043190">
    <property type="term" value="C:ATP-binding cassette (ABC) transporter complex"/>
    <property type="evidence" value="ECO:0007669"/>
    <property type="project" value="InterPro"/>
</dbReference>
<evidence type="ECO:0000256" key="9">
    <source>
        <dbReference type="ARBA" id="ARBA00023136"/>
    </source>
</evidence>
<name>A0A1P8F9J2_9CHLR</name>
<evidence type="ECO:0000256" key="11">
    <source>
        <dbReference type="HAMAP-Rule" id="MF_01462"/>
    </source>
</evidence>
<evidence type="ECO:0000256" key="6">
    <source>
        <dbReference type="ARBA" id="ARBA00022692"/>
    </source>
</evidence>
<accession>A0A1P8F9J2</accession>
<keyword evidence="13" id="KW-1185">Reference proteome</keyword>
<organism evidence="12 13">
    <name type="scientific">Dehalogenimonas formicexedens</name>
    <dbReference type="NCBI Taxonomy" id="1839801"/>
    <lineage>
        <taxon>Bacteria</taxon>
        <taxon>Bacillati</taxon>
        <taxon>Chloroflexota</taxon>
        <taxon>Dehalococcoidia</taxon>
        <taxon>Dehalococcoidales</taxon>
        <taxon>Dehalococcoidaceae</taxon>
        <taxon>Dehalogenimonas</taxon>
    </lineage>
</organism>
<keyword evidence="2 11" id="KW-0171">Cobalt transport</keyword>
<keyword evidence="6 11" id="KW-0812">Transmembrane</keyword>
<dbReference type="GO" id="GO:0009236">
    <property type="term" value="P:cobalamin biosynthetic process"/>
    <property type="evidence" value="ECO:0007669"/>
    <property type="project" value="UniProtKB-UniRule"/>
</dbReference>
<dbReference type="Proteomes" id="UP000185934">
    <property type="component" value="Chromosome"/>
</dbReference>
<keyword evidence="7 11" id="KW-1133">Transmembrane helix</keyword>
<dbReference type="GO" id="GO:0015087">
    <property type="term" value="F:cobalt ion transmembrane transporter activity"/>
    <property type="evidence" value="ECO:0007669"/>
    <property type="project" value="UniProtKB-UniRule"/>
</dbReference>
<keyword evidence="3 11" id="KW-0813">Transport</keyword>
<dbReference type="HAMAP" id="MF_01462">
    <property type="entry name" value="CbiM"/>
    <property type="match status" value="1"/>
</dbReference>
<protein>
    <recommendedName>
        <fullName evidence="11">Cobalt transport protein CbiM</fullName>
    </recommendedName>
    <alternativeName>
        <fullName evidence="11">Energy-coupling factor transporter probable substrate-capture protein CbiM</fullName>
        <shortName evidence="11">ECF transporter S component CbiM</shortName>
    </alternativeName>
</protein>
<proteinExistence type="inferred from homology"/>
<keyword evidence="4 11" id="KW-1003">Cell membrane</keyword>
<feature type="transmembrane region" description="Helical" evidence="11">
    <location>
        <begin position="91"/>
        <end position="116"/>
    </location>
</feature>
<keyword evidence="10 11" id="KW-0170">Cobalt</keyword>
<evidence type="ECO:0000256" key="7">
    <source>
        <dbReference type="ARBA" id="ARBA00022989"/>
    </source>
</evidence>
<evidence type="ECO:0000313" key="13">
    <source>
        <dbReference type="Proteomes" id="UP000185934"/>
    </source>
</evidence>
<gene>
    <name evidence="11 12" type="primary">cbiM</name>
    <name evidence="12" type="ORF">Dform_01794</name>
</gene>
<dbReference type="InterPro" id="IPR002751">
    <property type="entry name" value="CbiM/NikMN"/>
</dbReference>
<comment type="function">
    <text evidence="11">Part of the energy-coupling factor (ECF) transporter complex CbiMNOQ involved in cobalt import.</text>
</comment>
<dbReference type="Pfam" id="PF01891">
    <property type="entry name" value="CbiM"/>
    <property type="match status" value="1"/>
</dbReference>
<dbReference type="NCBIfam" id="NF006184">
    <property type="entry name" value="PRK08319.1"/>
    <property type="match status" value="1"/>
</dbReference>
<comment type="caution">
    <text evidence="11">Lacks conserved residue(s) required for the propagation of feature annotation.</text>
</comment>
<sequence>MGVALFVFAPKPVLAMHIAEGILPAGWAIGWYAVAIPFLIIGVRMISKKTQQNRKLIPLLGLAGAAVFLISVFPVPVPVAGTTSHPAGTPLAAILLGPFIAAVLGAIALLFQALFLSHGGLSTWGANILSMAVVGSFVGFGVFFVLRKTGVSLMPAAFAAGVLGDWATYAMTSFELASALAAPGGFWQMWGSLVAAFAPTQLPLGFLEGLFTAGVVGAIQQRRPDLLAGGLLARKQTAEEAIR</sequence>
<keyword evidence="5 11" id="KW-0169">Cobalamin biosynthesis</keyword>
<feature type="transmembrane region" description="Helical" evidence="11">
    <location>
        <begin position="128"/>
        <end position="146"/>
    </location>
</feature>
<dbReference type="PANTHER" id="PTHR43627:SF1">
    <property type="entry name" value="COBALT TRANSPORT PROTEIN CBIM"/>
    <property type="match status" value="1"/>
</dbReference>
<evidence type="ECO:0000256" key="2">
    <source>
        <dbReference type="ARBA" id="ARBA00022426"/>
    </source>
</evidence>
<feature type="transmembrane region" description="Helical" evidence="11">
    <location>
        <begin position="59"/>
        <end position="79"/>
    </location>
</feature>
<evidence type="ECO:0000256" key="3">
    <source>
        <dbReference type="ARBA" id="ARBA00022448"/>
    </source>
</evidence>
<dbReference type="InterPro" id="IPR018024">
    <property type="entry name" value="CbiM"/>
</dbReference>
<evidence type="ECO:0000256" key="5">
    <source>
        <dbReference type="ARBA" id="ARBA00022573"/>
    </source>
</evidence>
<comment type="subunit">
    <text evidence="11">Forms an energy-coupling factor (ECF) transporter complex composed of an ATP-binding protein (A component, CbiO), a transmembrane protein (T component, CbiQ) and 2 possible substrate-capture proteins (S components, CbiM and CbiN) of unknown stoichimetry.</text>
</comment>
<dbReference type="UniPathway" id="UPA00148"/>
<keyword evidence="8 11" id="KW-0406">Ion transport</keyword>